<proteinExistence type="predicted"/>
<organism evidence="1 2">
    <name type="scientific">Leucogyrophana mollusca</name>
    <dbReference type="NCBI Taxonomy" id="85980"/>
    <lineage>
        <taxon>Eukaryota</taxon>
        <taxon>Fungi</taxon>
        <taxon>Dikarya</taxon>
        <taxon>Basidiomycota</taxon>
        <taxon>Agaricomycotina</taxon>
        <taxon>Agaricomycetes</taxon>
        <taxon>Agaricomycetidae</taxon>
        <taxon>Boletales</taxon>
        <taxon>Boletales incertae sedis</taxon>
        <taxon>Leucogyrophana</taxon>
    </lineage>
</organism>
<protein>
    <submittedName>
        <fullName evidence="1">Uncharacterized protein</fullName>
    </submittedName>
</protein>
<gene>
    <name evidence="1" type="ORF">BV22DRAFT_985058</name>
</gene>
<feature type="non-terminal residue" evidence="1">
    <location>
        <position position="110"/>
    </location>
</feature>
<dbReference type="Proteomes" id="UP000790709">
    <property type="component" value="Unassembled WGS sequence"/>
</dbReference>
<evidence type="ECO:0000313" key="1">
    <source>
        <dbReference type="EMBL" id="KAH7918413.1"/>
    </source>
</evidence>
<name>A0ACB8AZW3_9AGAM</name>
<evidence type="ECO:0000313" key="2">
    <source>
        <dbReference type="Proteomes" id="UP000790709"/>
    </source>
</evidence>
<keyword evidence="2" id="KW-1185">Reference proteome</keyword>
<accession>A0ACB8AZW3</accession>
<feature type="non-terminal residue" evidence="1">
    <location>
        <position position="1"/>
    </location>
</feature>
<reference evidence="1" key="1">
    <citation type="journal article" date="2021" name="New Phytol.">
        <title>Evolutionary innovations through gain and loss of genes in the ectomycorrhizal Boletales.</title>
        <authorList>
            <person name="Wu G."/>
            <person name="Miyauchi S."/>
            <person name="Morin E."/>
            <person name="Kuo A."/>
            <person name="Drula E."/>
            <person name="Varga T."/>
            <person name="Kohler A."/>
            <person name="Feng B."/>
            <person name="Cao Y."/>
            <person name="Lipzen A."/>
            <person name="Daum C."/>
            <person name="Hundley H."/>
            <person name="Pangilinan J."/>
            <person name="Johnson J."/>
            <person name="Barry K."/>
            <person name="LaButti K."/>
            <person name="Ng V."/>
            <person name="Ahrendt S."/>
            <person name="Min B."/>
            <person name="Choi I.G."/>
            <person name="Park H."/>
            <person name="Plett J.M."/>
            <person name="Magnuson J."/>
            <person name="Spatafora J.W."/>
            <person name="Nagy L.G."/>
            <person name="Henrissat B."/>
            <person name="Grigoriev I.V."/>
            <person name="Yang Z.L."/>
            <person name="Xu J."/>
            <person name="Martin F.M."/>
        </authorList>
    </citation>
    <scope>NUCLEOTIDE SEQUENCE</scope>
    <source>
        <strain evidence="1">KUC20120723A-06</strain>
    </source>
</reference>
<dbReference type="EMBL" id="MU266789">
    <property type="protein sequence ID" value="KAH7918413.1"/>
    <property type="molecule type" value="Genomic_DNA"/>
</dbReference>
<sequence>KLVNKLPRRHTSLLFQLRSNHVPLNKHLHKIGALDVEPSSPTCRACGDREETVHHFILTCPAYARQRAAMFLALPPRSRTLSSLLNNPKSVKLLFKYISSTRRFESTFGN</sequence>
<comment type="caution">
    <text evidence="1">The sequence shown here is derived from an EMBL/GenBank/DDBJ whole genome shotgun (WGS) entry which is preliminary data.</text>
</comment>